<feature type="signal peptide" evidence="1">
    <location>
        <begin position="1"/>
        <end position="25"/>
    </location>
</feature>
<reference evidence="3 4" key="1">
    <citation type="submission" date="2018-06" db="EMBL/GenBank/DDBJ databases">
        <title>Spirosoma sp. HMF3257 Genome sequencing and assembly.</title>
        <authorList>
            <person name="Kang H."/>
            <person name="Cha I."/>
            <person name="Kim H."/>
            <person name="Kang J."/>
            <person name="Joh K."/>
        </authorList>
    </citation>
    <scope>NUCLEOTIDE SEQUENCE [LARGE SCALE GENOMIC DNA]</scope>
    <source>
        <strain evidence="3 4">HMF3257</strain>
    </source>
</reference>
<evidence type="ECO:0000313" key="3">
    <source>
        <dbReference type="EMBL" id="RAI73341.1"/>
    </source>
</evidence>
<dbReference type="PANTHER" id="PTHR11559">
    <property type="entry name" value="CARBOXYLESTERASE"/>
    <property type="match status" value="1"/>
</dbReference>
<dbReference type="AlphaFoldDB" id="A0A327NDI3"/>
<dbReference type="EMBL" id="QLII01000001">
    <property type="protein sequence ID" value="RAI73341.1"/>
    <property type="molecule type" value="Genomic_DNA"/>
</dbReference>
<dbReference type="SUPFAM" id="SSF53474">
    <property type="entry name" value="alpha/beta-Hydrolases"/>
    <property type="match status" value="1"/>
</dbReference>
<keyword evidence="1" id="KW-0732">Signal</keyword>
<protein>
    <recommendedName>
        <fullName evidence="2">Carboxylesterase type B domain-containing protein</fullName>
    </recommendedName>
</protein>
<dbReference type="InterPro" id="IPR029058">
    <property type="entry name" value="AB_hydrolase_fold"/>
</dbReference>
<dbReference type="InterPro" id="IPR050309">
    <property type="entry name" value="Type-B_Carboxylest/Lipase"/>
</dbReference>
<dbReference type="Pfam" id="PF00135">
    <property type="entry name" value="COesterase"/>
    <property type="match status" value="1"/>
</dbReference>
<sequence length="237" mass="25447">MTKKLALMKQIFVFLLSFISLTAFGQSTVVKTENGQIEGTVNKTGDVRVFKGVPFAASPVGNLRWKAPQPLAKWSGVKNCKVFGPSPMQAKPAPFMYWSTEFLIPESPISEDCLYLNVWTGAKSATEKRPVIVFIPGGGFRSGGGACPIYDGEAMAKKGVVFVNINYRLGVFGFLAHPELSRESGHTASGNYALMDMIAALQWVHKNIAALGGDPQNVTVAGQSAGAFAVNFLTVSH</sequence>
<dbReference type="InterPro" id="IPR002018">
    <property type="entry name" value="CarbesteraseB"/>
</dbReference>
<dbReference type="OrthoDB" id="9775851at2"/>
<dbReference type="Gene3D" id="3.40.50.1820">
    <property type="entry name" value="alpha/beta hydrolase"/>
    <property type="match status" value="1"/>
</dbReference>
<feature type="chain" id="PRO_5016460353" description="Carboxylesterase type B domain-containing protein" evidence="1">
    <location>
        <begin position="26"/>
        <end position="237"/>
    </location>
</feature>
<keyword evidence="4" id="KW-1185">Reference proteome</keyword>
<organism evidence="3 4">
    <name type="scientific">Spirosoma telluris</name>
    <dbReference type="NCBI Taxonomy" id="2183553"/>
    <lineage>
        <taxon>Bacteria</taxon>
        <taxon>Pseudomonadati</taxon>
        <taxon>Bacteroidota</taxon>
        <taxon>Cytophagia</taxon>
        <taxon>Cytophagales</taxon>
        <taxon>Cytophagaceae</taxon>
        <taxon>Spirosoma</taxon>
    </lineage>
</organism>
<accession>A0A327NDI3</accession>
<gene>
    <name evidence="3" type="ORF">HMF3257_00825</name>
</gene>
<comment type="caution">
    <text evidence="3">The sequence shown here is derived from an EMBL/GenBank/DDBJ whole genome shotgun (WGS) entry which is preliminary data.</text>
</comment>
<name>A0A327NDI3_9BACT</name>
<evidence type="ECO:0000259" key="2">
    <source>
        <dbReference type="Pfam" id="PF00135"/>
    </source>
</evidence>
<proteinExistence type="predicted"/>
<evidence type="ECO:0000313" key="4">
    <source>
        <dbReference type="Proteomes" id="UP000249016"/>
    </source>
</evidence>
<dbReference type="Proteomes" id="UP000249016">
    <property type="component" value="Unassembled WGS sequence"/>
</dbReference>
<feature type="domain" description="Carboxylesterase type B" evidence="2">
    <location>
        <begin position="26"/>
        <end position="237"/>
    </location>
</feature>
<evidence type="ECO:0000256" key="1">
    <source>
        <dbReference type="SAM" id="SignalP"/>
    </source>
</evidence>